<dbReference type="RefSeq" id="WP_089296203.1">
    <property type="nucleotide sequence ID" value="NZ_BOMU01000064.1"/>
</dbReference>
<evidence type="ECO:0000313" key="1">
    <source>
        <dbReference type="EMBL" id="SNS24101.1"/>
    </source>
</evidence>
<dbReference type="AlphaFoldDB" id="A0A239CWU1"/>
<keyword evidence="2" id="KW-1185">Reference proteome</keyword>
<accession>A0A239CWU1</accession>
<evidence type="ECO:0000313" key="2">
    <source>
        <dbReference type="Proteomes" id="UP000198415"/>
    </source>
</evidence>
<dbReference type="Proteomes" id="UP000198415">
    <property type="component" value="Unassembled WGS sequence"/>
</dbReference>
<name>A0A239CWU1_9ACTN</name>
<reference evidence="1 2" key="1">
    <citation type="submission" date="2017-06" db="EMBL/GenBank/DDBJ databases">
        <authorList>
            <person name="Kim H.J."/>
            <person name="Triplett B.A."/>
        </authorList>
    </citation>
    <scope>NUCLEOTIDE SEQUENCE [LARGE SCALE GENOMIC DNA]</scope>
    <source>
        <strain evidence="1 2">DSM 43151</strain>
    </source>
</reference>
<sequence>MSDSQWKLELLARSIQEDLATAGLELIPNSLSALTGAGVSVWVDAGNTGVNVQWNTHHALNLVVREELARLQRDGPALRYSAAVSEAMREAIATILVAGGYLFDKDSGSAYEDFRLLVTGRQEGPSWRDWHEAQRGRRGRVQGRLLSAHSTRSRVTDVAGTGAAR</sequence>
<protein>
    <submittedName>
        <fullName evidence="1">Uncharacterized protein</fullName>
    </submittedName>
</protein>
<gene>
    <name evidence="1" type="ORF">SAMN06264365_112113</name>
</gene>
<organism evidence="1 2">
    <name type="scientific">Actinoplanes regularis</name>
    <dbReference type="NCBI Taxonomy" id="52697"/>
    <lineage>
        <taxon>Bacteria</taxon>
        <taxon>Bacillati</taxon>
        <taxon>Actinomycetota</taxon>
        <taxon>Actinomycetes</taxon>
        <taxon>Micromonosporales</taxon>
        <taxon>Micromonosporaceae</taxon>
        <taxon>Actinoplanes</taxon>
    </lineage>
</organism>
<dbReference type="EMBL" id="FZNR01000012">
    <property type="protein sequence ID" value="SNS24101.1"/>
    <property type="molecule type" value="Genomic_DNA"/>
</dbReference>
<proteinExistence type="predicted"/>